<keyword evidence="2" id="KW-0378">Hydrolase</keyword>
<dbReference type="Gene3D" id="3.30.1390.10">
    <property type="match status" value="1"/>
</dbReference>
<feature type="domain" description="Adaptor protein ClpS core" evidence="1">
    <location>
        <begin position="3"/>
        <end position="68"/>
    </location>
</feature>
<sequence length="82" mass="9525">MMDSEYILFLHNDHEHGFDYVVEALMEVCEHTSDQAEQCAYITHYKGKSEIKVGIRTDLSLMREQLEDKGLIVSLEINKTAY</sequence>
<keyword evidence="2" id="KW-0645">Protease</keyword>
<gene>
    <name evidence="2" type="ORF">DWB61_02355</name>
</gene>
<reference evidence="2 3" key="1">
    <citation type="submission" date="2018-07" db="EMBL/GenBank/DDBJ databases">
        <title>Draft genome sequence of Ancylomarina sp. M1P.</title>
        <authorList>
            <person name="Yadav S."/>
            <person name="Villanueva L."/>
            <person name="Damste J.S.S."/>
        </authorList>
    </citation>
    <scope>NUCLEOTIDE SEQUENCE [LARGE SCALE GENOMIC DNA]</scope>
    <source>
        <strain evidence="2 3">M1P</strain>
    </source>
</reference>
<comment type="caution">
    <text evidence="2">The sequence shown here is derived from an EMBL/GenBank/DDBJ whole genome shotgun (WGS) entry which is preliminary data.</text>
</comment>
<dbReference type="GO" id="GO:0008233">
    <property type="term" value="F:peptidase activity"/>
    <property type="evidence" value="ECO:0007669"/>
    <property type="project" value="UniProtKB-KW"/>
</dbReference>
<dbReference type="GO" id="GO:0030163">
    <property type="term" value="P:protein catabolic process"/>
    <property type="evidence" value="ECO:0007669"/>
    <property type="project" value="InterPro"/>
</dbReference>
<dbReference type="SUPFAM" id="SSF54736">
    <property type="entry name" value="ClpS-like"/>
    <property type="match status" value="1"/>
</dbReference>
<organism evidence="2 3">
    <name type="scientific">Ancylomarina euxinus</name>
    <dbReference type="NCBI Taxonomy" id="2283627"/>
    <lineage>
        <taxon>Bacteria</taxon>
        <taxon>Pseudomonadati</taxon>
        <taxon>Bacteroidota</taxon>
        <taxon>Bacteroidia</taxon>
        <taxon>Marinilabiliales</taxon>
        <taxon>Marinifilaceae</taxon>
        <taxon>Ancylomarina</taxon>
    </lineage>
</organism>
<evidence type="ECO:0000313" key="2">
    <source>
        <dbReference type="EMBL" id="RRG23980.1"/>
    </source>
</evidence>
<dbReference type="Proteomes" id="UP000285794">
    <property type="component" value="Unassembled WGS sequence"/>
</dbReference>
<protein>
    <submittedName>
        <fullName evidence="2">ATP-dependent Clp protease adaptor ClpS</fullName>
    </submittedName>
</protein>
<keyword evidence="3" id="KW-1185">Reference proteome</keyword>
<evidence type="ECO:0000259" key="1">
    <source>
        <dbReference type="Pfam" id="PF02617"/>
    </source>
</evidence>
<dbReference type="InterPro" id="IPR014719">
    <property type="entry name" value="Ribosomal_bL12_C/ClpS-like"/>
</dbReference>
<accession>A0A425Y6L8</accession>
<dbReference type="InterPro" id="IPR003769">
    <property type="entry name" value="ClpS_core"/>
</dbReference>
<evidence type="ECO:0000313" key="3">
    <source>
        <dbReference type="Proteomes" id="UP000285794"/>
    </source>
</evidence>
<proteinExistence type="predicted"/>
<dbReference type="Pfam" id="PF02617">
    <property type="entry name" value="ClpS"/>
    <property type="match status" value="1"/>
</dbReference>
<name>A0A425Y6L8_9BACT</name>
<dbReference type="EMBL" id="QQWG01000002">
    <property type="protein sequence ID" value="RRG23980.1"/>
    <property type="molecule type" value="Genomic_DNA"/>
</dbReference>
<dbReference type="AlphaFoldDB" id="A0A425Y6L8"/>
<dbReference type="GO" id="GO:0006508">
    <property type="term" value="P:proteolysis"/>
    <property type="evidence" value="ECO:0007669"/>
    <property type="project" value="UniProtKB-KW"/>
</dbReference>
<dbReference type="OrthoDB" id="598046at2"/>